<dbReference type="InterPro" id="IPR042099">
    <property type="entry name" value="ANL_N_sf"/>
</dbReference>
<dbReference type="AlphaFoldDB" id="A0AB35XHA3"/>
<proteinExistence type="predicted"/>
<dbReference type="SUPFAM" id="SSF56801">
    <property type="entry name" value="Acetyl-CoA synthetase-like"/>
    <property type="match status" value="1"/>
</dbReference>
<comment type="caution">
    <text evidence="2">The sequence shown here is derived from an EMBL/GenBank/DDBJ whole genome shotgun (WGS) entry which is preliminary data.</text>
</comment>
<dbReference type="PANTHER" id="PTHR43767">
    <property type="entry name" value="LONG-CHAIN-FATTY-ACID--COA LIGASE"/>
    <property type="match status" value="1"/>
</dbReference>
<dbReference type="InterPro" id="IPR050237">
    <property type="entry name" value="ATP-dep_AMP-bd_enzyme"/>
</dbReference>
<dbReference type="InterPro" id="IPR000873">
    <property type="entry name" value="AMP-dep_synth/lig_dom"/>
</dbReference>
<feature type="domain" description="AMP-dependent synthetase/ligase" evidence="1">
    <location>
        <begin position="11"/>
        <end position="351"/>
    </location>
</feature>
<dbReference type="Gene3D" id="3.40.50.12780">
    <property type="entry name" value="N-terminal domain of ligase-like"/>
    <property type="match status" value="1"/>
</dbReference>
<sequence length="488" mass="53267">MMLIPEYFLTACSDHAERLAIITHNDVVTWAELATRVDGFRRWLRDHGVHRQDRVVLQTPSTVGTVALMWACLLDGVTMVPVHQDLTASQVQQVIDDCRPALVCGSPDLVQLLNSPGMKTSTPPTRPESTSILPSLSRVSPDDLAMLIYTSGTTGLPKGIMCPHRQVATAARIVHDCLGYRTDDVILCRLPLSFDYGLYQILMSAISGSAVVLRDGGAQDRNLVRDIARHGVTVVPVVPSMASMLITLQRRDQLPTIVRLFTNTGARLAPETANQLLASFPGSRYASMYGMTECKRISILPVEEYETHPDSVGRALPSTHVEIVDAQGVPVPAGEHGEITVSGPTVMNGYWQVPNSPSGRFRPSGHGLTLFTGDRGWMDEEGRLYLLGRDDEIVKHHGIRISLQEIEIAAEAAPGVDAVIALKPASDSAPIEIAYCGSTSPENLARHLETVLDRARRPQFIHQLQQIPLTRNGKPNRSAAAEAIRSRA</sequence>
<dbReference type="EMBL" id="JBAKUA010000008">
    <property type="protein sequence ID" value="MEH1546744.1"/>
    <property type="molecule type" value="Genomic_DNA"/>
</dbReference>
<dbReference type="InterPro" id="IPR020845">
    <property type="entry name" value="AMP-binding_CS"/>
</dbReference>
<evidence type="ECO:0000259" key="1">
    <source>
        <dbReference type="Pfam" id="PF00501"/>
    </source>
</evidence>
<dbReference type="Gene3D" id="3.30.300.30">
    <property type="match status" value="1"/>
</dbReference>
<dbReference type="RefSeq" id="WP_002522748.1">
    <property type="nucleotide sequence ID" value="NZ_AP024309.1"/>
</dbReference>
<dbReference type="PROSITE" id="PS00455">
    <property type="entry name" value="AMP_BINDING"/>
    <property type="match status" value="1"/>
</dbReference>
<accession>A0AB35XHA3</accession>
<protein>
    <submittedName>
        <fullName evidence="2">AMP-binding protein</fullName>
    </submittedName>
</protein>
<organism evidence="2 3">
    <name type="scientific">Cutibacterium avidum</name>
    <dbReference type="NCBI Taxonomy" id="33010"/>
    <lineage>
        <taxon>Bacteria</taxon>
        <taxon>Bacillati</taxon>
        <taxon>Actinomycetota</taxon>
        <taxon>Actinomycetes</taxon>
        <taxon>Propionibacteriales</taxon>
        <taxon>Propionibacteriaceae</taxon>
        <taxon>Cutibacterium</taxon>
    </lineage>
</organism>
<reference evidence="2" key="1">
    <citation type="submission" date="2024-02" db="EMBL/GenBank/DDBJ databases">
        <title>Bacterial skin colonization with Propionibacterium avidum as a risk factor for Periprosthetic Joint Infections - a single-center prospective study.</title>
        <authorList>
            <person name="Achermann Y."/>
        </authorList>
    </citation>
    <scope>NUCLEOTIDE SEQUENCE</scope>
    <source>
        <strain evidence="2">PAVI-2017310195</strain>
    </source>
</reference>
<dbReference type="Proteomes" id="UP001309299">
    <property type="component" value="Unassembled WGS sequence"/>
</dbReference>
<evidence type="ECO:0000313" key="3">
    <source>
        <dbReference type="Proteomes" id="UP001309299"/>
    </source>
</evidence>
<dbReference type="GO" id="GO:0016878">
    <property type="term" value="F:acid-thiol ligase activity"/>
    <property type="evidence" value="ECO:0007669"/>
    <property type="project" value="UniProtKB-ARBA"/>
</dbReference>
<dbReference type="Pfam" id="PF00501">
    <property type="entry name" value="AMP-binding"/>
    <property type="match status" value="1"/>
</dbReference>
<dbReference type="PANTHER" id="PTHR43767:SF1">
    <property type="entry name" value="NONRIBOSOMAL PEPTIDE SYNTHASE PES1 (EUROFUNG)-RELATED"/>
    <property type="match status" value="1"/>
</dbReference>
<evidence type="ECO:0000313" key="2">
    <source>
        <dbReference type="EMBL" id="MEH1546744.1"/>
    </source>
</evidence>
<name>A0AB35XHA3_9ACTN</name>
<dbReference type="InterPro" id="IPR045851">
    <property type="entry name" value="AMP-bd_C_sf"/>
</dbReference>
<gene>
    <name evidence="2" type="ORF">V7F78_06935</name>
</gene>